<feature type="transmembrane region" description="Helical" evidence="6">
    <location>
        <begin position="66"/>
        <end position="85"/>
    </location>
</feature>
<dbReference type="GO" id="GO:0016020">
    <property type="term" value="C:membrane"/>
    <property type="evidence" value="ECO:0007669"/>
    <property type="project" value="UniProtKB-SubCell"/>
</dbReference>
<name>A0A6P8Z987_THRPL</name>
<feature type="domain" description="Major facilitator superfamily (MFS) profile" evidence="7">
    <location>
        <begin position="16"/>
        <end position="443"/>
    </location>
</feature>
<protein>
    <submittedName>
        <fullName evidence="9">Inorganic phosphate cotransporter</fullName>
    </submittedName>
</protein>
<proteinExistence type="predicted"/>
<feature type="transmembrane region" description="Helical" evidence="6">
    <location>
        <begin position="351"/>
        <end position="374"/>
    </location>
</feature>
<feature type="transmembrane region" description="Helical" evidence="6">
    <location>
        <begin position="21"/>
        <end position="43"/>
    </location>
</feature>
<dbReference type="InterPro" id="IPR020846">
    <property type="entry name" value="MFS_dom"/>
</dbReference>
<feature type="transmembrane region" description="Helical" evidence="6">
    <location>
        <begin position="381"/>
        <end position="400"/>
    </location>
</feature>
<feature type="compositionally biased region" description="Polar residues" evidence="5">
    <location>
        <begin position="449"/>
        <end position="470"/>
    </location>
</feature>
<evidence type="ECO:0000256" key="2">
    <source>
        <dbReference type="ARBA" id="ARBA00022692"/>
    </source>
</evidence>
<evidence type="ECO:0000256" key="4">
    <source>
        <dbReference type="ARBA" id="ARBA00023136"/>
    </source>
</evidence>
<evidence type="ECO:0000256" key="5">
    <source>
        <dbReference type="SAM" id="MobiDB-lite"/>
    </source>
</evidence>
<feature type="transmembrane region" description="Helical" evidence="6">
    <location>
        <begin position="186"/>
        <end position="205"/>
    </location>
</feature>
<dbReference type="GO" id="GO:0006820">
    <property type="term" value="P:monoatomic anion transport"/>
    <property type="evidence" value="ECO:0007669"/>
    <property type="project" value="TreeGrafter"/>
</dbReference>
<dbReference type="GO" id="GO:0022857">
    <property type="term" value="F:transmembrane transporter activity"/>
    <property type="evidence" value="ECO:0007669"/>
    <property type="project" value="InterPro"/>
</dbReference>
<dbReference type="OrthoDB" id="2985014at2759"/>
<evidence type="ECO:0000256" key="3">
    <source>
        <dbReference type="ARBA" id="ARBA00022989"/>
    </source>
</evidence>
<feature type="transmembrane region" description="Helical" evidence="6">
    <location>
        <begin position="241"/>
        <end position="265"/>
    </location>
</feature>
<evidence type="ECO:0000313" key="8">
    <source>
        <dbReference type="Proteomes" id="UP000515158"/>
    </source>
</evidence>
<evidence type="ECO:0000259" key="7">
    <source>
        <dbReference type="PROSITE" id="PS50850"/>
    </source>
</evidence>
<dbReference type="PROSITE" id="PS50850">
    <property type="entry name" value="MFS"/>
    <property type="match status" value="1"/>
</dbReference>
<feature type="region of interest" description="Disordered" evidence="5">
    <location>
        <begin position="449"/>
        <end position="482"/>
    </location>
</feature>
<gene>
    <name evidence="9" type="primary">LOC117648631</name>
</gene>
<dbReference type="RefSeq" id="XP_034247145.1">
    <property type="nucleotide sequence ID" value="XM_034391254.1"/>
</dbReference>
<dbReference type="FunFam" id="1.20.1250.20:FF:000532">
    <property type="entry name" value="SLC (SoLute Carrier) homolog"/>
    <property type="match status" value="1"/>
</dbReference>
<evidence type="ECO:0000256" key="1">
    <source>
        <dbReference type="ARBA" id="ARBA00004141"/>
    </source>
</evidence>
<dbReference type="Gene3D" id="1.20.1250.20">
    <property type="entry name" value="MFS general substrate transporter like domains"/>
    <property type="match status" value="2"/>
</dbReference>
<evidence type="ECO:0000256" key="6">
    <source>
        <dbReference type="SAM" id="Phobius"/>
    </source>
</evidence>
<feature type="transmembrane region" description="Helical" evidence="6">
    <location>
        <begin position="285"/>
        <end position="304"/>
    </location>
</feature>
<feature type="transmembrane region" description="Helical" evidence="6">
    <location>
        <begin position="157"/>
        <end position="180"/>
    </location>
</feature>
<keyword evidence="3 6" id="KW-1133">Transmembrane helix</keyword>
<dbReference type="PANTHER" id="PTHR11662:SF399">
    <property type="entry name" value="FI19708P1-RELATED"/>
    <property type="match status" value="1"/>
</dbReference>
<accession>A0A6P8Z987</accession>
<feature type="transmembrane region" description="Helical" evidence="6">
    <location>
        <begin position="118"/>
        <end position="136"/>
    </location>
</feature>
<keyword evidence="4 6" id="KW-0472">Membrane</keyword>
<feature type="transmembrane region" description="Helical" evidence="6">
    <location>
        <begin position="325"/>
        <end position="345"/>
    </location>
</feature>
<reference evidence="9" key="3">
    <citation type="submission" date="2025-08" db="UniProtKB">
        <authorList>
            <consortium name="RefSeq"/>
        </authorList>
    </citation>
    <scope>IDENTIFICATION</scope>
</reference>
<organism evidence="9">
    <name type="scientific">Thrips palmi</name>
    <name type="common">Melon thrips</name>
    <dbReference type="NCBI Taxonomy" id="161013"/>
    <lineage>
        <taxon>Eukaryota</taxon>
        <taxon>Metazoa</taxon>
        <taxon>Ecdysozoa</taxon>
        <taxon>Arthropoda</taxon>
        <taxon>Hexapoda</taxon>
        <taxon>Insecta</taxon>
        <taxon>Pterygota</taxon>
        <taxon>Neoptera</taxon>
        <taxon>Paraneoptera</taxon>
        <taxon>Thysanoptera</taxon>
        <taxon>Terebrantia</taxon>
        <taxon>Thripoidea</taxon>
        <taxon>Thripidae</taxon>
        <taxon>Thrips</taxon>
    </lineage>
</organism>
<dbReference type="PROSITE" id="PS51257">
    <property type="entry name" value="PROKAR_LIPOPROTEIN"/>
    <property type="match status" value="1"/>
</dbReference>
<dbReference type="PANTHER" id="PTHR11662">
    <property type="entry name" value="SOLUTE CARRIER FAMILY 17"/>
    <property type="match status" value="1"/>
</dbReference>
<dbReference type="InterPro" id="IPR036259">
    <property type="entry name" value="MFS_trans_sf"/>
</dbReference>
<reference evidence="9" key="2">
    <citation type="journal article" date="2018" name="Proc. Natl. Acad. Sci. U.S.A.">
        <title>Phylogenomics and the evolution of hemipteroid insects.</title>
        <authorList>
            <person name="Johnson K.P."/>
            <person name="Dietrich C.H."/>
            <person name="Friedrich F."/>
            <person name="Beutel R.G."/>
            <person name="Wipfler B."/>
            <person name="Peters R.S."/>
            <person name="Allen J.M."/>
            <person name="Petersen M."/>
            <person name="Donath A."/>
            <person name="Walden K.K."/>
            <person name="Kozlov A.M."/>
            <person name="Podsiadlowski L."/>
            <person name="Mayer C."/>
            <person name="Meusemann K."/>
            <person name="Vasilikopoulos A."/>
            <person name="Waterhouse R.M."/>
            <person name="Cameron S.L."/>
            <person name="Weirauch C."/>
            <person name="Swanson D.R."/>
            <person name="Percy D.M."/>
            <person name="Hardy N.B."/>
            <person name="Terry I."/>
            <person name="Liu S."/>
            <person name="Zhou X."/>
            <person name="Misof B."/>
            <person name="Robertson H.M."/>
            <person name="Yoshizawa K."/>
        </authorList>
    </citation>
    <scope>NUCLEOTIDE SEQUENCE</scope>
</reference>
<dbReference type="InterPro" id="IPR011701">
    <property type="entry name" value="MFS"/>
</dbReference>
<feature type="transmembrane region" description="Helical" evidence="6">
    <location>
        <begin position="92"/>
        <end position="112"/>
    </location>
</feature>
<comment type="subcellular location">
    <subcellularLocation>
        <location evidence="1">Membrane</location>
        <topology evidence="1">Multi-pass membrane protein</topology>
    </subcellularLocation>
</comment>
<dbReference type="SUPFAM" id="SSF103473">
    <property type="entry name" value="MFS general substrate transporter"/>
    <property type="match status" value="1"/>
</dbReference>
<dbReference type="AlphaFoldDB" id="A0A6P8Z987"/>
<reference evidence="9" key="1">
    <citation type="journal article" date="2014" name="Science">
        <title>Phylogenomics resolves the timing and pattern of insect evolution.</title>
        <authorList>
            <person name="Misof B."/>
            <person name="Liu S."/>
            <person name="Meusemann K."/>
            <person name="Peters R.S."/>
            <person name="Donath A."/>
            <person name="Mayer C."/>
            <person name="Frandsen P.B."/>
            <person name="Ware J."/>
            <person name="Flouri T."/>
            <person name="Beutel R.G."/>
            <person name="Niehuis O."/>
            <person name="Petersen M."/>
            <person name="Izquierdo-Carrasco F."/>
            <person name="Wappler T."/>
            <person name="Rust J."/>
            <person name="Aberer A.J."/>
            <person name="Aspock U."/>
            <person name="Aspock H."/>
            <person name="Bartel D."/>
            <person name="Blanke A."/>
            <person name="Berger S."/>
            <person name="Bohm A."/>
            <person name="Buckley T.R."/>
            <person name="Calcott B."/>
            <person name="Chen J."/>
            <person name="Friedrich F."/>
            <person name="Fukui M."/>
            <person name="Fujita M."/>
            <person name="Greve C."/>
            <person name="Grobe P."/>
            <person name="Gu S."/>
            <person name="Huang Y."/>
            <person name="Jermiin L.S."/>
            <person name="Kawahara A.Y."/>
            <person name="Krogmann L."/>
            <person name="Kubiak M."/>
            <person name="Lanfear R."/>
            <person name="Letsch H."/>
            <person name="Li Y."/>
            <person name="Li Z."/>
            <person name="Li J."/>
            <person name="Lu H."/>
            <person name="Machida R."/>
            <person name="Mashimo Y."/>
            <person name="Kapli P."/>
            <person name="McKenna D.D."/>
            <person name="Meng G."/>
            <person name="Nakagaki Y."/>
            <person name="Navarrete-Heredia J.L."/>
            <person name="Ott M."/>
            <person name="Ou Y."/>
            <person name="Pass G."/>
            <person name="Podsiadlowski L."/>
            <person name="Pohl H."/>
            <person name="von Reumont B.M."/>
            <person name="Schutte K."/>
            <person name="Sekiya K."/>
            <person name="Shimizu S."/>
            <person name="Slipinski A."/>
            <person name="Stamatakis A."/>
            <person name="Song W."/>
            <person name="Su X."/>
            <person name="Szucsich N.U."/>
            <person name="Tan M."/>
            <person name="Tan X."/>
            <person name="Tang M."/>
            <person name="Tang J."/>
            <person name="Timelthaler G."/>
            <person name="Tomizuka S."/>
            <person name="Trautwein M."/>
            <person name="Tong X."/>
            <person name="Uchifune T."/>
            <person name="Walzl M.G."/>
            <person name="Wiegmann B.M."/>
            <person name="Wilbrandt J."/>
            <person name="Wipfler B."/>
            <person name="Wong T.K."/>
            <person name="Wu Q."/>
            <person name="Wu G."/>
            <person name="Xie Y."/>
            <person name="Yang S."/>
            <person name="Yang Q."/>
            <person name="Yeates D.K."/>
            <person name="Yoshizawa K."/>
            <person name="Zhang Q."/>
            <person name="Zhang R."/>
            <person name="Zhang W."/>
            <person name="Zhang Y."/>
            <person name="Zhao J."/>
            <person name="Zhou C."/>
            <person name="Zhou L."/>
            <person name="Ziesmann T."/>
            <person name="Zou S."/>
            <person name="Li Y."/>
            <person name="Xu X."/>
            <person name="Zhang Y."/>
            <person name="Yang H."/>
            <person name="Wang J."/>
            <person name="Wang J."/>
            <person name="Kjer K.M."/>
            <person name="Zhou X."/>
        </authorList>
    </citation>
    <scope>NUCLEOTIDE SEQUENCE</scope>
</reference>
<feature type="transmembrane region" description="Helical" evidence="6">
    <location>
        <begin position="420"/>
        <end position="438"/>
    </location>
</feature>
<sequence>MGRAAPHEAPARRFGWRHVQVLGMFLMGCSAITLRVCLSVAVVDMTAADNGDGQQRFDWAPTEKSAVLGSFLWGYMSTQVLGGALSSQGGATLILGSALGLSGLLTALLPLVATIGGWAAVTGLRAVTGIVQGCMYPTTYTLLGRWIPPAERSRSGALILASQPMGNVLSMALSGLMAYAWGWPSVFYIFGGVSMVSAVVVYVVLADRPEAHPRISEEERDYVIQSINAGAMHRARIPVPWVAMLTSVPLWALFASHLGWMWGYWVLLTCLPSYINNLLDVGIEWNGLLSAAPQLAMMILSLVFGWMGDTIQSRHLMSITATRRLFNTIGMFGPGALCILAAWLGPSNPPLAVSLLTVMGGLCSACFTGAIINYVDIAPNFGGVTFAIANMLGSFVSAFAPYAEGLLVDRKDPMPGWSNVFYLTAALYIATNVVWCIWGTAEVQPWNNPASSKSDCFEESTPSTRRNSGSAGIRNEAFHSDK</sequence>
<dbReference type="GeneID" id="117648631"/>
<dbReference type="KEGG" id="tpal:117648631"/>
<keyword evidence="8" id="KW-1185">Reference proteome</keyword>
<evidence type="ECO:0000313" key="9">
    <source>
        <dbReference type="RefSeq" id="XP_034247145.1"/>
    </source>
</evidence>
<dbReference type="InterPro" id="IPR050382">
    <property type="entry name" value="MFS_Na/Anion_cotransporter"/>
</dbReference>
<dbReference type="InParanoid" id="A0A6P8Z987"/>
<keyword evidence="2 6" id="KW-0812">Transmembrane</keyword>
<dbReference type="Pfam" id="PF07690">
    <property type="entry name" value="MFS_1"/>
    <property type="match status" value="1"/>
</dbReference>
<dbReference type="Proteomes" id="UP000515158">
    <property type="component" value="Unplaced"/>
</dbReference>